<dbReference type="SUPFAM" id="SSF52540">
    <property type="entry name" value="P-loop containing nucleoside triphosphate hydrolases"/>
    <property type="match status" value="1"/>
</dbReference>
<dbReference type="PRINTS" id="PR00051">
    <property type="entry name" value="DNAA"/>
</dbReference>
<dbReference type="CDD" id="cd00009">
    <property type="entry name" value="AAA"/>
    <property type="match status" value="1"/>
</dbReference>
<dbReference type="Pfam" id="PF08299">
    <property type="entry name" value="Bac_DnaA_C"/>
    <property type="match status" value="1"/>
</dbReference>
<comment type="subcellular location">
    <subcellularLocation>
        <location evidence="8">Cytoplasm</location>
    </subcellularLocation>
</comment>
<keyword evidence="16" id="KW-1185">Reference proteome</keyword>
<dbReference type="GO" id="GO:0005524">
    <property type="term" value="F:ATP binding"/>
    <property type="evidence" value="ECO:0007669"/>
    <property type="project" value="UniProtKB-UniRule"/>
</dbReference>
<evidence type="ECO:0000256" key="11">
    <source>
        <dbReference type="RuleBase" id="RU004227"/>
    </source>
</evidence>
<dbReference type="SUPFAM" id="SSF48295">
    <property type="entry name" value="TrpR-like"/>
    <property type="match status" value="1"/>
</dbReference>
<evidence type="ECO:0000256" key="10">
    <source>
        <dbReference type="RuleBase" id="RU000577"/>
    </source>
</evidence>
<keyword evidence="5 8" id="KW-0067">ATP-binding</keyword>
<dbReference type="PROSITE" id="PS01008">
    <property type="entry name" value="DNAA"/>
    <property type="match status" value="1"/>
</dbReference>
<dbReference type="NCBIfam" id="TIGR00362">
    <property type="entry name" value="DnaA"/>
    <property type="match status" value="1"/>
</dbReference>
<feature type="binding site" evidence="8">
    <location>
        <position position="226"/>
    </location>
    <ligand>
        <name>ATP</name>
        <dbReference type="ChEBI" id="CHEBI:30616"/>
    </ligand>
</feature>
<dbReference type="PATRIC" id="fig|1029756.8.peg.190"/>
<keyword evidence="7 8" id="KW-0238">DNA-binding</keyword>
<feature type="region of interest" description="Domain IV, binds dsDNA" evidence="8">
    <location>
        <begin position="403"/>
        <end position="524"/>
    </location>
</feature>
<dbReference type="InterPro" id="IPR027417">
    <property type="entry name" value="P-loop_NTPase"/>
</dbReference>
<dbReference type="GO" id="GO:0005886">
    <property type="term" value="C:plasma membrane"/>
    <property type="evidence" value="ECO:0007669"/>
    <property type="project" value="TreeGrafter"/>
</dbReference>
<dbReference type="Pfam" id="PF00308">
    <property type="entry name" value="Bac_DnaA"/>
    <property type="match status" value="1"/>
</dbReference>
<name>V5S946_9HYPH</name>
<comment type="similarity">
    <text evidence="1 8 11">Belongs to the DnaA family.</text>
</comment>
<feature type="binding site" evidence="8">
    <location>
        <position position="229"/>
    </location>
    <ligand>
        <name>ATP</name>
        <dbReference type="ChEBI" id="CHEBI:30616"/>
    </ligand>
</feature>
<keyword evidence="3 8" id="KW-0235">DNA replication</keyword>
<keyword evidence="4 8" id="KW-0547">Nucleotide-binding</keyword>
<dbReference type="InterPro" id="IPR018312">
    <property type="entry name" value="Chromosome_initiator_DnaA_CS"/>
</dbReference>
<dbReference type="OrthoDB" id="9807019at2"/>
<feature type="region of interest" description="Domain I, interacts with DnaA modulators" evidence="8">
    <location>
        <begin position="1"/>
        <end position="136"/>
    </location>
</feature>
<keyword evidence="6 8" id="KW-0446">Lipid-binding</keyword>
<evidence type="ECO:0000313" key="15">
    <source>
        <dbReference type="EMBL" id="AHB47281.1"/>
    </source>
</evidence>
<feature type="domain" description="AAA+ ATPase" evidence="13">
    <location>
        <begin position="215"/>
        <end position="357"/>
    </location>
</feature>
<comment type="caution">
    <text evidence="8">Lacks conserved residue(s) required for the propagation of feature annotation.</text>
</comment>
<dbReference type="Proteomes" id="UP000018542">
    <property type="component" value="Chromosome"/>
</dbReference>
<dbReference type="PANTHER" id="PTHR30050">
    <property type="entry name" value="CHROMOSOMAL REPLICATION INITIATOR PROTEIN DNAA"/>
    <property type="match status" value="1"/>
</dbReference>
<keyword evidence="2 8" id="KW-0963">Cytoplasm</keyword>
<evidence type="ECO:0000256" key="7">
    <source>
        <dbReference type="ARBA" id="ARBA00023125"/>
    </source>
</evidence>
<organism evidence="15 16">
    <name type="scientific">Hyphomicrobium nitrativorans NL23</name>
    <dbReference type="NCBI Taxonomy" id="1029756"/>
    <lineage>
        <taxon>Bacteria</taxon>
        <taxon>Pseudomonadati</taxon>
        <taxon>Pseudomonadota</taxon>
        <taxon>Alphaproteobacteria</taxon>
        <taxon>Hyphomicrobiales</taxon>
        <taxon>Hyphomicrobiaceae</taxon>
        <taxon>Hyphomicrobium</taxon>
    </lineage>
</organism>
<dbReference type="CDD" id="cd06571">
    <property type="entry name" value="Bac_DnaA_C"/>
    <property type="match status" value="1"/>
</dbReference>
<dbReference type="Gene3D" id="3.30.300.180">
    <property type="match status" value="1"/>
</dbReference>
<evidence type="ECO:0000256" key="4">
    <source>
        <dbReference type="ARBA" id="ARBA00022741"/>
    </source>
</evidence>
<dbReference type="AlphaFoldDB" id="V5S946"/>
<dbReference type="InterPro" id="IPR013317">
    <property type="entry name" value="DnaA_dom"/>
</dbReference>
<dbReference type="InterPro" id="IPR020591">
    <property type="entry name" value="Chromosome_initiator_DnaA-like"/>
</dbReference>
<dbReference type="STRING" id="1029756.W911_00885"/>
<comment type="domain">
    <text evidence="8">Domain I is involved in oligomerization and binding regulators, domain II is flexibile and of varying length in different bacteria, domain III forms the AAA+ region, while domain IV binds dsDNA.</text>
</comment>
<dbReference type="HAMAP" id="MF_00377">
    <property type="entry name" value="DnaA_bact"/>
    <property type="match status" value="1"/>
</dbReference>
<dbReference type="GO" id="GO:0006270">
    <property type="term" value="P:DNA replication initiation"/>
    <property type="evidence" value="ECO:0007669"/>
    <property type="project" value="UniProtKB-UniRule"/>
</dbReference>
<evidence type="ECO:0000256" key="3">
    <source>
        <dbReference type="ARBA" id="ARBA00022705"/>
    </source>
</evidence>
<evidence type="ECO:0000256" key="9">
    <source>
        <dbReference type="NCBIfam" id="TIGR00362"/>
    </source>
</evidence>
<dbReference type="GO" id="GO:0008289">
    <property type="term" value="F:lipid binding"/>
    <property type="evidence" value="ECO:0007669"/>
    <property type="project" value="UniProtKB-KW"/>
</dbReference>
<dbReference type="Gene3D" id="3.40.50.300">
    <property type="entry name" value="P-loop containing nucleotide triphosphate hydrolases"/>
    <property type="match status" value="1"/>
</dbReference>
<evidence type="ECO:0000259" key="14">
    <source>
        <dbReference type="SMART" id="SM00760"/>
    </source>
</evidence>
<reference evidence="15 16" key="1">
    <citation type="journal article" date="2014" name="Genome Announc.">
        <title>Complete Genome Sequence of Hyphomicrobium nitrativorans Strain NL23, a Denitrifying Bacterium Isolated from Biofilm of a Methanol-Fed Denitrification System Treating Seawater at the Montreal Biodome.</title>
        <authorList>
            <person name="Martineau C."/>
            <person name="Villeneuve C."/>
            <person name="Mauffrey F."/>
            <person name="Villemur R."/>
        </authorList>
    </citation>
    <scope>NUCLEOTIDE SEQUENCE [LARGE SCALE GENOMIC DNA]</scope>
    <source>
        <strain evidence="15">NL23</strain>
    </source>
</reference>
<dbReference type="PANTHER" id="PTHR30050:SF2">
    <property type="entry name" value="CHROMOSOMAL REPLICATION INITIATOR PROTEIN DNAA"/>
    <property type="match status" value="1"/>
</dbReference>
<feature type="binding site" evidence="8">
    <location>
        <position position="230"/>
    </location>
    <ligand>
        <name>ATP</name>
        <dbReference type="ChEBI" id="CHEBI:30616"/>
    </ligand>
</feature>
<evidence type="ECO:0000256" key="6">
    <source>
        <dbReference type="ARBA" id="ARBA00023121"/>
    </source>
</evidence>
<evidence type="ECO:0000313" key="16">
    <source>
        <dbReference type="Proteomes" id="UP000018542"/>
    </source>
</evidence>
<dbReference type="InterPro" id="IPR013159">
    <property type="entry name" value="DnaA_C"/>
</dbReference>
<sequence length="524" mass="58553">MQAISKAELSFQATERPQRGASGVRADATGLADAGQLPVTEGTGAEGKGAKVRATLRARLGDDIYSSWFNALEFDGFDGKTVKVSVPVKFLRKWIQSHYMDELLMCCKSEFKTVEHVDVSVRQPGGSAAARAALAEAPALKPRETIAEPRALGGFEPVRANLARPVAGRTSVDGFEGSPLDPHHTFDTFVVGSSNRMAHAGAIQVAETVLTDSPAFNPLYLYSSVGLGKTHLLQAIAWEVKRRAENAQVLYLTAERFRYQFVEALRSQDPSSFKEKFRGINILLIDDLEFMQGEKTEQEFDHIINALLDGGRQVVVASARHPAQIERLNERMRSRLQRGLVAEIGGFDYELRMRVVEQRVAEKRLLDPAFELSREVTEILASRLTESGRELEGAVNRLYLTWQHMRAPVTLDIAETVVRDLFQGVEPRRIKIEDILRIISRHFGVSKGDLLSQRRHRSVVWPRQIGMYLAKQLTHRSLPEIGRRFGNRDHTTVLHAIRKIEGVIAGDAGLRDEIDDLKKLLNGH</sequence>
<accession>V5S946</accession>
<dbReference type="SMART" id="SM00382">
    <property type="entry name" value="AAA"/>
    <property type="match status" value="1"/>
</dbReference>
<dbReference type="HOGENOM" id="CLU_026910_3_0_5"/>
<dbReference type="EMBL" id="CP006912">
    <property type="protein sequence ID" value="AHB47281.1"/>
    <property type="molecule type" value="Genomic_DNA"/>
</dbReference>
<dbReference type="RefSeq" id="WP_023785623.1">
    <property type="nucleotide sequence ID" value="NC_022997.1"/>
</dbReference>
<dbReference type="Gene3D" id="1.10.1750.10">
    <property type="match status" value="1"/>
</dbReference>
<proteinExistence type="inferred from homology"/>
<evidence type="ECO:0000256" key="12">
    <source>
        <dbReference type="SAM" id="MobiDB-lite"/>
    </source>
</evidence>
<dbReference type="GO" id="GO:0003688">
    <property type="term" value="F:DNA replication origin binding"/>
    <property type="evidence" value="ECO:0007669"/>
    <property type="project" value="UniProtKB-UniRule"/>
</dbReference>
<evidence type="ECO:0000256" key="5">
    <source>
        <dbReference type="ARBA" id="ARBA00022840"/>
    </source>
</evidence>
<evidence type="ECO:0000256" key="1">
    <source>
        <dbReference type="ARBA" id="ARBA00006583"/>
    </source>
</evidence>
<dbReference type="GO" id="GO:0006275">
    <property type="term" value="P:regulation of DNA replication"/>
    <property type="evidence" value="ECO:0007669"/>
    <property type="project" value="UniProtKB-UniRule"/>
</dbReference>
<protein>
    <recommendedName>
        <fullName evidence="8 9">Chromosomal replication initiator protein DnaA</fullName>
    </recommendedName>
</protein>
<evidence type="ECO:0000256" key="2">
    <source>
        <dbReference type="ARBA" id="ARBA00022490"/>
    </source>
</evidence>
<dbReference type="GO" id="GO:0005737">
    <property type="term" value="C:cytoplasm"/>
    <property type="evidence" value="ECO:0007669"/>
    <property type="project" value="UniProtKB-SubCell"/>
</dbReference>
<gene>
    <name evidence="8" type="primary">dnaA</name>
    <name evidence="15" type="ORF">W911_00885</name>
</gene>
<feature type="region of interest" description="Disordered" evidence="12">
    <location>
        <begin position="1"/>
        <end position="26"/>
    </location>
</feature>
<comment type="function">
    <text evidence="8 10">Plays an essential role in the initiation and regulation of chromosomal replication. ATP-DnaA binds to the origin of replication (oriC) to initiate formation of the DNA replication initiation complex once per cell cycle. Binds the DnaA box (a 9 base pair repeat at the origin) and separates the double-stranded (ds)DNA. Forms a right-handed helical filament on oriC DNA; dsDNA binds to the exterior of the filament while single-stranded (ss)DNA is stabiized in the filament's interior. The ATP-DnaA-oriC complex binds and stabilizes one strand of the AT-rich DNA unwinding element (DUE), permitting loading of DNA polymerase. After initiation quickly degrades to an ADP-DnaA complex that is not apt for DNA replication. Binds acidic phospholipids.</text>
</comment>
<dbReference type="InterPro" id="IPR001957">
    <property type="entry name" value="Chromosome_initiator_DnaA"/>
</dbReference>
<dbReference type="InterPro" id="IPR038454">
    <property type="entry name" value="DnaA_N_sf"/>
</dbReference>
<evidence type="ECO:0000259" key="13">
    <source>
        <dbReference type="SMART" id="SM00382"/>
    </source>
</evidence>
<feature type="binding site" evidence="8">
    <location>
        <position position="228"/>
    </location>
    <ligand>
        <name>ATP</name>
        <dbReference type="ChEBI" id="CHEBI:30616"/>
    </ligand>
</feature>
<dbReference type="SMART" id="SM00760">
    <property type="entry name" value="Bac_DnaA_C"/>
    <property type="match status" value="1"/>
</dbReference>
<dbReference type="KEGG" id="hni:W911_00885"/>
<dbReference type="Pfam" id="PF11638">
    <property type="entry name" value="DnaA_N"/>
    <property type="match status" value="1"/>
</dbReference>
<dbReference type="InterPro" id="IPR010921">
    <property type="entry name" value="Trp_repressor/repl_initiator"/>
</dbReference>
<feature type="domain" description="Chromosomal replication initiator DnaA C-terminal" evidence="14">
    <location>
        <begin position="431"/>
        <end position="500"/>
    </location>
</feature>
<evidence type="ECO:0000256" key="8">
    <source>
        <dbReference type="HAMAP-Rule" id="MF_00377"/>
    </source>
</evidence>
<dbReference type="Gene3D" id="1.10.8.60">
    <property type="match status" value="1"/>
</dbReference>
<dbReference type="InterPro" id="IPR024633">
    <property type="entry name" value="DnaA_N_dom"/>
</dbReference>
<dbReference type="InterPro" id="IPR003593">
    <property type="entry name" value="AAA+_ATPase"/>
</dbReference>
<comment type="subunit">
    <text evidence="8">Oligomerizes as a right-handed, spiral filament on DNA at oriC.</text>
</comment>